<feature type="zinc finger region" description="C3H1-type" evidence="5">
    <location>
        <begin position="286"/>
        <end position="314"/>
    </location>
</feature>
<dbReference type="PROSITE" id="PS50103">
    <property type="entry name" value="ZF_C3H1"/>
    <property type="match status" value="1"/>
</dbReference>
<dbReference type="PANTHER" id="PTHR15092:SF37">
    <property type="entry name" value="TARGET OF EGR1 PROTEIN 1"/>
    <property type="match status" value="1"/>
</dbReference>
<feature type="region of interest" description="Disordered" evidence="6">
    <location>
        <begin position="343"/>
        <end position="383"/>
    </location>
</feature>
<evidence type="ECO:0000256" key="1">
    <source>
        <dbReference type="ARBA" id="ARBA00008372"/>
    </source>
</evidence>
<dbReference type="EMBL" id="NCKV01000933">
    <property type="protein sequence ID" value="RWS29399.1"/>
    <property type="molecule type" value="Genomic_DNA"/>
</dbReference>
<dbReference type="InterPro" id="IPR036855">
    <property type="entry name" value="Znf_CCCH_sf"/>
</dbReference>
<reference evidence="8 9" key="1">
    <citation type="journal article" date="2018" name="Gigascience">
        <title>Genomes of trombidid mites reveal novel predicted allergens and laterally-transferred genes associated with secondary metabolism.</title>
        <authorList>
            <person name="Dong X."/>
            <person name="Chaisiri K."/>
            <person name="Xia D."/>
            <person name="Armstrong S.D."/>
            <person name="Fang Y."/>
            <person name="Donnelly M.J."/>
            <person name="Kadowaki T."/>
            <person name="McGarry J.W."/>
            <person name="Darby A.C."/>
            <person name="Makepeace B.L."/>
        </authorList>
    </citation>
    <scope>NUCLEOTIDE SEQUENCE [LARGE SCALE GENOMIC DNA]</scope>
    <source>
        <strain evidence="8">UoL-UT</strain>
    </source>
</reference>
<evidence type="ECO:0000256" key="2">
    <source>
        <dbReference type="ARBA" id="ARBA00022723"/>
    </source>
</evidence>
<accession>A0A443SPD4</accession>
<dbReference type="InterPro" id="IPR000571">
    <property type="entry name" value="Znf_CCCH"/>
</dbReference>
<dbReference type="GO" id="GO:0017069">
    <property type="term" value="F:snRNA binding"/>
    <property type="evidence" value="ECO:0007669"/>
    <property type="project" value="TreeGrafter"/>
</dbReference>
<dbReference type="Pfam" id="PF04857">
    <property type="entry name" value="CAF1"/>
    <property type="match status" value="2"/>
</dbReference>
<evidence type="ECO:0000313" key="8">
    <source>
        <dbReference type="EMBL" id="RWS29399.1"/>
    </source>
</evidence>
<dbReference type="InterPro" id="IPR051181">
    <property type="entry name" value="CAF1_poly(A)_ribonucleases"/>
</dbReference>
<comment type="caution">
    <text evidence="8">The sequence shown here is derived from an EMBL/GenBank/DDBJ whole genome shotgun (WGS) entry which is preliminary data.</text>
</comment>
<evidence type="ECO:0000256" key="3">
    <source>
        <dbReference type="ARBA" id="ARBA00022771"/>
    </source>
</evidence>
<dbReference type="STRING" id="299467.A0A443SPD4"/>
<dbReference type="VEuPathDB" id="VectorBase:LDEU002640"/>
<dbReference type="InterPro" id="IPR012337">
    <property type="entry name" value="RNaseH-like_sf"/>
</dbReference>
<keyword evidence="2 5" id="KW-0479">Metal-binding</keyword>
<evidence type="ECO:0000256" key="5">
    <source>
        <dbReference type="PROSITE-ProRule" id="PRU00723"/>
    </source>
</evidence>
<evidence type="ECO:0000256" key="4">
    <source>
        <dbReference type="ARBA" id="ARBA00022833"/>
    </source>
</evidence>
<protein>
    <submittedName>
        <fullName evidence="8">Target of EGR1 protein 1-like protein</fullName>
    </submittedName>
</protein>
<keyword evidence="9" id="KW-1185">Reference proteome</keyword>
<dbReference type="Gene3D" id="6.10.250.3220">
    <property type="match status" value="1"/>
</dbReference>
<dbReference type="InterPro" id="IPR006941">
    <property type="entry name" value="RNase_CAF1"/>
</dbReference>
<dbReference type="GO" id="GO:0008270">
    <property type="term" value="F:zinc ion binding"/>
    <property type="evidence" value="ECO:0007669"/>
    <property type="project" value="UniProtKB-KW"/>
</dbReference>
<gene>
    <name evidence="8" type="ORF">B4U80_01590</name>
</gene>
<comment type="similarity">
    <text evidence="1">Belongs to the CAF1 family.</text>
</comment>
<organism evidence="8 9">
    <name type="scientific">Leptotrombidium deliense</name>
    <dbReference type="NCBI Taxonomy" id="299467"/>
    <lineage>
        <taxon>Eukaryota</taxon>
        <taxon>Metazoa</taxon>
        <taxon>Ecdysozoa</taxon>
        <taxon>Arthropoda</taxon>
        <taxon>Chelicerata</taxon>
        <taxon>Arachnida</taxon>
        <taxon>Acari</taxon>
        <taxon>Acariformes</taxon>
        <taxon>Trombidiformes</taxon>
        <taxon>Prostigmata</taxon>
        <taxon>Anystina</taxon>
        <taxon>Parasitengona</taxon>
        <taxon>Trombiculoidea</taxon>
        <taxon>Trombiculidae</taxon>
        <taxon>Leptotrombidium</taxon>
    </lineage>
</organism>
<name>A0A443SPD4_9ACAR</name>
<proteinExistence type="inferred from homology"/>
<dbReference type="SUPFAM" id="SSF53098">
    <property type="entry name" value="Ribonuclease H-like"/>
    <property type="match status" value="1"/>
</dbReference>
<feature type="compositionally biased region" description="Polar residues" evidence="6">
    <location>
        <begin position="349"/>
        <end position="363"/>
    </location>
</feature>
<evidence type="ECO:0000256" key="6">
    <source>
        <dbReference type="SAM" id="MobiDB-lite"/>
    </source>
</evidence>
<dbReference type="Proteomes" id="UP000288716">
    <property type="component" value="Unassembled WGS sequence"/>
</dbReference>
<dbReference type="SUPFAM" id="SSF90229">
    <property type="entry name" value="CCCH zinc finger"/>
    <property type="match status" value="1"/>
</dbReference>
<keyword evidence="4 5" id="KW-0862">Zinc</keyword>
<dbReference type="InterPro" id="IPR036397">
    <property type="entry name" value="RNaseH_sf"/>
</dbReference>
<feature type="compositionally biased region" description="Basic and acidic residues" evidence="6">
    <location>
        <begin position="364"/>
        <end position="377"/>
    </location>
</feature>
<dbReference type="AlphaFoldDB" id="A0A443SPD4"/>
<keyword evidence="3 5" id="KW-0863">Zinc-finger</keyword>
<evidence type="ECO:0000259" key="7">
    <source>
        <dbReference type="PROSITE" id="PS50103"/>
    </source>
</evidence>
<dbReference type="GO" id="GO:0015030">
    <property type="term" value="C:Cajal body"/>
    <property type="evidence" value="ECO:0007669"/>
    <property type="project" value="TreeGrafter"/>
</dbReference>
<dbReference type="GO" id="GO:0034472">
    <property type="term" value="P:snRNA 3'-end processing"/>
    <property type="evidence" value="ECO:0007669"/>
    <property type="project" value="TreeGrafter"/>
</dbReference>
<evidence type="ECO:0000313" key="9">
    <source>
        <dbReference type="Proteomes" id="UP000288716"/>
    </source>
</evidence>
<dbReference type="OrthoDB" id="414075at2759"/>
<sequence length="471" mass="53563">MNTAQKMMSALENVSCQEISQKNVNQVWPQLLKSLRECHFAALDFEFSGIGSKSVFQLPNVEDRYKAIAEAAKSRAILSFGISLFKLTKKKKESVDGPETNNALTYDVHNYNIFTSCFDEYEQEEDAINFLISHGFDFDRQISEGMPYYKGNDMEEDIDANSNSVRSFFAEILKREIPIVVHNGFIDLVFMYQSFYCQLPATLQTFLCNLREMFPVGVYDTKYIAEYQDRMDSSFLEYVFHEKQIRNLEKKVACKPHIELIFSLPDDGGSYFLTRNLKTVIGAEKPEGVIVCKNYTSHGWCRKGTSCPQSHDIHLILSEKTKSKGMKKKMNALKQMVGSNAENSENKVAVNQSSNETKAIETQNGKKEDEIEEKKPEVNPMNVKNGLHSSGFDAFMTGYCFAVNHAIHGETNIDSTCVYRASKLKFKNLVFNLYLTGKDQPLRVAKSAYAEPSKNHTQKMARIKNKANITC</sequence>
<dbReference type="GO" id="GO:0000175">
    <property type="term" value="F:3'-5'-RNA exonuclease activity"/>
    <property type="evidence" value="ECO:0007669"/>
    <property type="project" value="TreeGrafter"/>
</dbReference>
<feature type="domain" description="C3H1-type" evidence="7">
    <location>
        <begin position="286"/>
        <end position="314"/>
    </location>
</feature>
<dbReference type="Gene3D" id="3.30.420.10">
    <property type="entry name" value="Ribonuclease H-like superfamily/Ribonuclease H"/>
    <property type="match status" value="1"/>
</dbReference>
<dbReference type="PANTHER" id="PTHR15092">
    <property type="entry name" value="POLY A -SPECIFIC RIBONUCLEASE/TARGET OF EGR1, MEMBER 1"/>
    <property type="match status" value="1"/>
</dbReference>